<dbReference type="SUPFAM" id="SSF160904">
    <property type="entry name" value="Jann2411-like"/>
    <property type="match status" value="1"/>
</dbReference>
<comment type="caution">
    <text evidence="2">The sequence shown here is derived from an EMBL/GenBank/DDBJ whole genome shotgun (WGS) entry which is preliminary data.</text>
</comment>
<keyword evidence="1" id="KW-0472">Membrane</keyword>
<dbReference type="InterPro" id="IPR023908">
    <property type="entry name" value="xxxLxxG_rpt"/>
</dbReference>
<keyword evidence="1" id="KW-1133">Transmembrane helix</keyword>
<dbReference type="NCBIfam" id="TIGR03057">
    <property type="entry name" value="xxxLxxG_by_4"/>
    <property type="match status" value="2"/>
</dbReference>
<accession>A0ABW3DY58</accession>
<feature type="non-terminal residue" evidence="2">
    <location>
        <position position="199"/>
    </location>
</feature>
<sequence length="199" mass="21242">MDLPLTGEPLALDLINTMGGSPDGPVDHLATLDGLRRWLVSQEYRLPQPTADLTEADRLSQGLSRLDGGIVRLSDGAARVDTGVGRLSRGAGELSTGIGRLADGSKELSDKLGEGAARIPDYDGDERARRADMMSEPVRLAGQVLNRVPNYGTGFAPFFVPLALWVGAMVSYMVLRPLNPRLLAGTAPAWRIALAGWLP</sequence>
<dbReference type="Pfam" id="PF07336">
    <property type="entry name" value="ABATE"/>
    <property type="match status" value="1"/>
</dbReference>
<proteinExistence type="predicted"/>
<dbReference type="InterPro" id="IPR023286">
    <property type="entry name" value="ABATE_dom_sf"/>
</dbReference>
<feature type="transmembrane region" description="Helical" evidence="1">
    <location>
        <begin position="155"/>
        <end position="175"/>
    </location>
</feature>
<gene>
    <name evidence="2" type="ORF">ACFQ08_24165</name>
</gene>
<dbReference type="Proteomes" id="UP001597024">
    <property type="component" value="Unassembled WGS sequence"/>
</dbReference>
<evidence type="ECO:0000313" key="3">
    <source>
        <dbReference type="Proteomes" id="UP001597024"/>
    </source>
</evidence>
<evidence type="ECO:0000256" key="1">
    <source>
        <dbReference type="SAM" id="Phobius"/>
    </source>
</evidence>
<dbReference type="InterPro" id="IPR010852">
    <property type="entry name" value="ABATE"/>
</dbReference>
<protein>
    <submittedName>
        <fullName evidence="2">ABATE domain-containing protein</fullName>
    </submittedName>
</protein>
<keyword evidence="3" id="KW-1185">Reference proteome</keyword>
<dbReference type="EMBL" id="JBHTHX010001008">
    <property type="protein sequence ID" value="MFD0887648.1"/>
    <property type="molecule type" value="Genomic_DNA"/>
</dbReference>
<keyword evidence="1" id="KW-0812">Transmembrane</keyword>
<evidence type="ECO:0000313" key="2">
    <source>
        <dbReference type="EMBL" id="MFD0887648.1"/>
    </source>
</evidence>
<organism evidence="2 3">
    <name type="scientific">Streptosporangium algeriense</name>
    <dbReference type="NCBI Taxonomy" id="1682748"/>
    <lineage>
        <taxon>Bacteria</taxon>
        <taxon>Bacillati</taxon>
        <taxon>Actinomycetota</taxon>
        <taxon>Actinomycetes</taxon>
        <taxon>Streptosporangiales</taxon>
        <taxon>Streptosporangiaceae</taxon>
        <taxon>Streptosporangium</taxon>
    </lineage>
</organism>
<reference evidence="3" key="1">
    <citation type="journal article" date="2019" name="Int. J. Syst. Evol. Microbiol.">
        <title>The Global Catalogue of Microorganisms (GCM) 10K type strain sequencing project: providing services to taxonomists for standard genome sequencing and annotation.</title>
        <authorList>
            <consortium name="The Broad Institute Genomics Platform"/>
            <consortium name="The Broad Institute Genome Sequencing Center for Infectious Disease"/>
            <person name="Wu L."/>
            <person name="Ma J."/>
        </authorList>
    </citation>
    <scope>NUCLEOTIDE SEQUENCE [LARGE SCALE GENOMIC DNA]</scope>
    <source>
        <strain evidence="3">CCUG 62974</strain>
    </source>
</reference>
<name>A0ABW3DY58_9ACTN</name>